<dbReference type="Pfam" id="PF07250">
    <property type="entry name" value="Glyoxal_oxid_N"/>
    <property type="match status" value="1"/>
</dbReference>
<dbReference type="Gene3D" id="2.60.40.10">
    <property type="entry name" value="Immunoglobulins"/>
    <property type="match status" value="1"/>
</dbReference>
<sequence length="850" mass="90954">MSRLLRMGAALCLLAAPSLLPRTALAQTNVLGEWGPLQQWPIRSIHSAMLPTGKVLFWTRTPEGTQPRLYDPTTNTLAAINGPGYEEFCSSHNFLPDGTLLILGGHNTQDGDGLPYASVYDPFTNTYTRKANMNAGRWYPSSVMLGSGDVVVMAGTYGTTSTHNDLPQVYSNGTWRDLTTARQIVPLYPDIVPAPNGKLFMLGPNQMSQYLDTAGTGAWSNVGNRTFGNRDYGFYCQYETGKILYGGGGDPPTRSAEVIDLNQAAPTWRAVGQLGTARRQANCLLLPDGKVLITGGTSGAGFNNLTTPVLTAELWDPATEQFTALASMVGNRWYHSTTVLLPDGRVLSSGGDNNLSMELYSPPYLFKGARPTITSAPSVVGMNQSFVVQTPDATGISAVNLVKLSSVTHSNNFDQRIVKLSFTKQTGQVTATTPSTVVNMPPGYYMLFVLNSSGVPSVAKMVRVDPQYVPGTGTGLRGEYFTNYNYSFTGAPTLTRVDATVNFDWGVGAPGTGLGINGFSTRWSGQVQAPVSGSYTFTTNSDDGIRLWVNGQQLINNWTDHGPTLNSGTLTLTAGQRYDIKLEYYENGGGAIAQLFWSYPGQAQQIVPASALYPAAVAFTLSGTAGNQQASLSWTPYPGAASYTLQRATAAAGPFTTVVSGLTATSATDTGRTNGTTYYYRVQALSGTTVLATTNVASVTPSGSVGPGTGTGLTAQYFNNLTLTGTPIVTRVEPGIDFSWVTTALAPGVNVDGFSTRWSGFVQPRYSGVYTFTTTSDDGVRLWVNGQQLVNNWTDHGPTENAGTITLVAGQKYAVTVEYYDSSGGATLKLEWEHALQPRQIIPKEQLYIN</sequence>
<dbReference type="InterPro" id="IPR037524">
    <property type="entry name" value="PA14/GLEYA"/>
</dbReference>
<feature type="domain" description="PA14" evidence="3">
    <location>
        <begin position="708"/>
        <end position="846"/>
    </location>
</feature>
<name>A0A7W9SRA9_ARMRO</name>
<dbReference type="InterPro" id="IPR006652">
    <property type="entry name" value="Kelch_1"/>
</dbReference>
<dbReference type="InterPro" id="IPR036116">
    <property type="entry name" value="FN3_sf"/>
</dbReference>
<dbReference type="RefSeq" id="WP_184198199.1">
    <property type="nucleotide sequence ID" value="NZ_JACHGW010000003.1"/>
</dbReference>
<dbReference type="CDD" id="cd02851">
    <property type="entry name" value="E_set_GO_C"/>
    <property type="match status" value="1"/>
</dbReference>
<comment type="caution">
    <text evidence="4">The sequence shown here is derived from an EMBL/GenBank/DDBJ whole genome shotgun (WGS) entry which is preliminary data.</text>
</comment>
<dbReference type="SUPFAM" id="SSF56988">
    <property type="entry name" value="Anthrax protective antigen"/>
    <property type="match status" value="2"/>
</dbReference>
<keyword evidence="1 2" id="KW-0732">Signal</keyword>
<feature type="domain" description="PA14" evidence="3">
    <location>
        <begin position="471"/>
        <end position="611"/>
    </location>
</feature>
<dbReference type="AlphaFoldDB" id="A0A7W9SRA9"/>
<evidence type="ECO:0000313" key="5">
    <source>
        <dbReference type="Proteomes" id="UP000520814"/>
    </source>
</evidence>
<dbReference type="InterPro" id="IPR014756">
    <property type="entry name" value="Ig_E-set"/>
</dbReference>
<dbReference type="InterPro" id="IPR009880">
    <property type="entry name" value="Glyoxal_oxidase_N"/>
</dbReference>
<evidence type="ECO:0000313" key="4">
    <source>
        <dbReference type="EMBL" id="MBB6051371.1"/>
    </source>
</evidence>
<dbReference type="InterPro" id="IPR013783">
    <property type="entry name" value="Ig-like_fold"/>
</dbReference>
<feature type="chain" id="PRO_5030703337" description="PA14 domain-containing protein" evidence="2">
    <location>
        <begin position="27"/>
        <end position="850"/>
    </location>
</feature>
<dbReference type="SMART" id="SM00758">
    <property type="entry name" value="PA14"/>
    <property type="match status" value="2"/>
</dbReference>
<dbReference type="SUPFAM" id="SSF50965">
    <property type="entry name" value="Galactose oxidase, central domain"/>
    <property type="match status" value="1"/>
</dbReference>
<dbReference type="InterPro" id="IPR011658">
    <property type="entry name" value="PA14_dom"/>
</dbReference>
<dbReference type="Proteomes" id="UP000520814">
    <property type="component" value="Unassembled WGS sequence"/>
</dbReference>
<dbReference type="EMBL" id="JACHGW010000003">
    <property type="protein sequence ID" value="MBB6051371.1"/>
    <property type="molecule type" value="Genomic_DNA"/>
</dbReference>
<organism evidence="4 5">
    <name type="scientific">Armatimonas rosea</name>
    <dbReference type="NCBI Taxonomy" id="685828"/>
    <lineage>
        <taxon>Bacteria</taxon>
        <taxon>Bacillati</taxon>
        <taxon>Armatimonadota</taxon>
        <taxon>Armatimonadia</taxon>
        <taxon>Armatimonadales</taxon>
        <taxon>Armatimonadaceae</taxon>
        <taxon>Armatimonas</taxon>
    </lineage>
</organism>
<dbReference type="Gene3D" id="3.90.182.10">
    <property type="entry name" value="Toxin - Anthrax Protective Antigen,domain 1"/>
    <property type="match status" value="2"/>
</dbReference>
<dbReference type="SUPFAM" id="SSF49265">
    <property type="entry name" value="Fibronectin type III"/>
    <property type="match status" value="1"/>
</dbReference>
<dbReference type="InterPro" id="IPR015202">
    <property type="entry name" value="GO-like_E_set"/>
</dbReference>
<dbReference type="SUPFAM" id="SSF81296">
    <property type="entry name" value="E set domains"/>
    <property type="match status" value="1"/>
</dbReference>
<dbReference type="Pfam" id="PF09118">
    <property type="entry name" value="GO-like_E_set"/>
    <property type="match status" value="1"/>
</dbReference>
<dbReference type="SMART" id="SM00612">
    <property type="entry name" value="Kelch"/>
    <property type="match status" value="2"/>
</dbReference>
<dbReference type="PROSITE" id="PS51820">
    <property type="entry name" value="PA14"/>
    <property type="match status" value="2"/>
</dbReference>
<keyword evidence="5" id="KW-1185">Reference proteome</keyword>
<protein>
    <recommendedName>
        <fullName evidence="3">PA14 domain-containing protein</fullName>
    </recommendedName>
</protein>
<dbReference type="PANTHER" id="PTHR32208">
    <property type="entry name" value="SECRETED PROTEIN-RELATED"/>
    <property type="match status" value="1"/>
</dbReference>
<evidence type="ECO:0000259" key="3">
    <source>
        <dbReference type="PROSITE" id="PS51820"/>
    </source>
</evidence>
<dbReference type="InterPro" id="IPR037293">
    <property type="entry name" value="Gal_Oxidase_central_sf"/>
</dbReference>
<dbReference type="Gene3D" id="2.130.10.80">
    <property type="entry name" value="Galactose oxidase/kelch, beta-propeller"/>
    <property type="match status" value="1"/>
</dbReference>
<dbReference type="PANTHER" id="PTHR32208:SF21">
    <property type="entry name" value="LOW QUALITY PROTEIN: ALDEHYDE OXIDASE GLOX-LIKE"/>
    <property type="match status" value="1"/>
</dbReference>
<accession>A0A7W9SRA9</accession>
<proteinExistence type="predicted"/>
<feature type="signal peptide" evidence="2">
    <location>
        <begin position="1"/>
        <end position="26"/>
    </location>
</feature>
<dbReference type="InterPro" id="IPR011043">
    <property type="entry name" value="Gal_Oxase/kelch_b-propeller"/>
</dbReference>
<evidence type="ECO:0000256" key="2">
    <source>
        <dbReference type="SAM" id="SignalP"/>
    </source>
</evidence>
<evidence type="ECO:0000256" key="1">
    <source>
        <dbReference type="ARBA" id="ARBA00022729"/>
    </source>
</evidence>
<reference evidence="4 5" key="1">
    <citation type="submission" date="2020-08" db="EMBL/GenBank/DDBJ databases">
        <title>Genomic Encyclopedia of Type Strains, Phase IV (KMG-IV): sequencing the most valuable type-strain genomes for metagenomic binning, comparative biology and taxonomic classification.</title>
        <authorList>
            <person name="Goeker M."/>
        </authorList>
    </citation>
    <scope>NUCLEOTIDE SEQUENCE [LARGE SCALE GENOMIC DNA]</scope>
    <source>
        <strain evidence="4 5">DSM 23562</strain>
    </source>
</reference>
<gene>
    <name evidence="4" type="ORF">HNQ39_003181</name>
</gene>
<dbReference type="Pfam" id="PF07691">
    <property type="entry name" value="PA14"/>
    <property type="match status" value="2"/>
</dbReference>